<comment type="caution">
    <text evidence="9">The sequence shown here is derived from an EMBL/GenBank/DDBJ whole genome shotgun (WGS) entry which is preliminary data.</text>
</comment>
<evidence type="ECO:0000313" key="10">
    <source>
        <dbReference type="Proteomes" id="UP001470230"/>
    </source>
</evidence>
<comment type="catalytic activity">
    <reaction evidence="1">
        <text>Hydrolysis of terminal non-reducing N-acetyl-D-hexosamine residues in N-acetyl-beta-D-hexosaminides.</text>
        <dbReference type="EC" id="3.2.1.52"/>
    </reaction>
</comment>
<keyword evidence="10" id="KW-1185">Reference proteome</keyword>
<dbReference type="InterPro" id="IPR015883">
    <property type="entry name" value="Glyco_hydro_20_cat"/>
</dbReference>
<reference evidence="9 10" key="1">
    <citation type="submission" date="2024-04" db="EMBL/GenBank/DDBJ databases">
        <title>Tritrichomonas musculus Genome.</title>
        <authorList>
            <person name="Alves-Ferreira E."/>
            <person name="Grigg M."/>
            <person name="Lorenzi H."/>
            <person name="Galac M."/>
        </authorList>
    </citation>
    <scope>NUCLEOTIDE SEQUENCE [LARGE SCALE GENOMIC DNA]</scope>
    <source>
        <strain evidence="9 10">EAF2021</strain>
    </source>
</reference>
<feature type="chain" id="PRO_5045162685" description="beta-N-acetylhexosaminidase" evidence="6">
    <location>
        <begin position="20"/>
        <end position="644"/>
    </location>
</feature>
<keyword evidence="5" id="KW-0326">Glycosidase</keyword>
<accession>A0ABR2KDZ0</accession>
<name>A0ABR2KDZ0_9EUKA</name>
<evidence type="ECO:0000256" key="4">
    <source>
        <dbReference type="ARBA" id="ARBA00022801"/>
    </source>
</evidence>
<feature type="signal peptide" evidence="6">
    <location>
        <begin position="1"/>
        <end position="19"/>
    </location>
</feature>
<sequence>MLALLLALAFSRVPTYVNILPYPVDVKINEGEWELKSTDKIYYDEKSEGMKDVATVCAEFLRKVTGFELPLTTSSISNGITFNTATGLEKEGYKLSVTSERVIISANDRNGWYYGYQSLLQLLPLAIFSETVQHVRWLAQNVEIVDYPRFSWRGVMVDTSRHFNTVEALKSMVDAMSLNKLNVLHLHLNDDQGWRLEIKKYPKLTQVGSVRKASPIKWHRDNLDNVQYGPYFFTQDQMRDLVAYAKKKSVYVVPEIEMPGHTLAGLAAYPEYSCTGGPFEPWCYWGVSQDVFCAGNDKVFDFLKDILEEVFDIFDQTIYIHCGGDECPKGRWQNCEKCKARYDSLKLTDWNQLETWFLEQMSQWITSKGHQLIGWDEMMEGGIPNNAVVMSWRGTQAGQEAARQGHDVVMADWGYLYLDRWQFPSPMDPYEYNNYLCTTHTIWTYDPRNGLDEEAQKHILGVQTSQWAEYVFSIDDLQYKTFPRSCATAEIGWLPVDKKDWFRFVKILTESQLPRLHAIGFNAAPFAMMQNSEWLKGQVPENDYVTVEWCVPYTIDRKGNYQLIFVHNGGESTLKIKNVRLVFDQVEVASDNHEGSAGKYESHDNIYSFNQQTDVTEGVKIFIRADLKNEGGTDSHGHIYLYHL</sequence>
<dbReference type="InterPro" id="IPR015882">
    <property type="entry name" value="HEX_bac_N"/>
</dbReference>
<dbReference type="Pfam" id="PF02838">
    <property type="entry name" value="Glyco_hydro_20b"/>
    <property type="match status" value="1"/>
</dbReference>
<dbReference type="Gene3D" id="3.20.20.80">
    <property type="entry name" value="Glycosidases"/>
    <property type="match status" value="1"/>
</dbReference>
<dbReference type="InterPro" id="IPR029018">
    <property type="entry name" value="Hex-like_dom2"/>
</dbReference>
<gene>
    <name evidence="9" type="ORF">M9Y10_033852</name>
</gene>
<dbReference type="InterPro" id="IPR025705">
    <property type="entry name" value="Beta_hexosaminidase_sua/sub"/>
</dbReference>
<evidence type="ECO:0000256" key="6">
    <source>
        <dbReference type="SAM" id="SignalP"/>
    </source>
</evidence>
<organism evidence="9 10">
    <name type="scientific">Tritrichomonas musculus</name>
    <dbReference type="NCBI Taxonomy" id="1915356"/>
    <lineage>
        <taxon>Eukaryota</taxon>
        <taxon>Metamonada</taxon>
        <taxon>Parabasalia</taxon>
        <taxon>Tritrichomonadida</taxon>
        <taxon>Tritrichomonadidae</taxon>
        <taxon>Tritrichomonas</taxon>
    </lineage>
</organism>
<keyword evidence="6" id="KW-0732">Signal</keyword>
<dbReference type="SUPFAM" id="SSF51445">
    <property type="entry name" value="(Trans)glycosidases"/>
    <property type="match status" value="1"/>
</dbReference>
<evidence type="ECO:0000259" key="8">
    <source>
        <dbReference type="Pfam" id="PF02838"/>
    </source>
</evidence>
<feature type="domain" description="Glycoside hydrolase family 20 catalytic" evidence="7">
    <location>
        <begin position="150"/>
        <end position="494"/>
    </location>
</feature>
<dbReference type="EC" id="3.2.1.52" evidence="3"/>
<dbReference type="EMBL" id="JAPFFF010000005">
    <property type="protein sequence ID" value="KAK8889108.1"/>
    <property type="molecule type" value="Genomic_DNA"/>
</dbReference>
<comment type="similarity">
    <text evidence="2">Belongs to the glycosyl hydrolase 20 family.</text>
</comment>
<feature type="domain" description="Beta-hexosaminidase bacterial type N-terminal" evidence="8">
    <location>
        <begin position="18"/>
        <end position="146"/>
    </location>
</feature>
<dbReference type="PANTHER" id="PTHR22600:SF57">
    <property type="entry name" value="BETA-N-ACETYLHEXOSAMINIDASE"/>
    <property type="match status" value="1"/>
</dbReference>
<evidence type="ECO:0000256" key="2">
    <source>
        <dbReference type="ARBA" id="ARBA00006285"/>
    </source>
</evidence>
<dbReference type="Pfam" id="PF00728">
    <property type="entry name" value="Glyco_hydro_20"/>
    <property type="match status" value="1"/>
</dbReference>
<dbReference type="InterPro" id="IPR017853">
    <property type="entry name" value="GH"/>
</dbReference>
<evidence type="ECO:0000256" key="1">
    <source>
        <dbReference type="ARBA" id="ARBA00001231"/>
    </source>
</evidence>
<evidence type="ECO:0000313" key="9">
    <source>
        <dbReference type="EMBL" id="KAK8889108.1"/>
    </source>
</evidence>
<evidence type="ECO:0000256" key="3">
    <source>
        <dbReference type="ARBA" id="ARBA00012663"/>
    </source>
</evidence>
<dbReference type="PANTHER" id="PTHR22600">
    <property type="entry name" value="BETA-HEXOSAMINIDASE"/>
    <property type="match status" value="1"/>
</dbReference>
<dbReference type="SUPFAM" id="SSF55545">
    <property type="entry name" value="beta-N-acetylhexosaminidase-like domain"/>
    <property type="match status" value="1"/>
</dbReference>
<dbReference type="Proteomes" id="UP001470230">
    <property type="component" value="Unassembled WGS sequence"/>
</dbReference>
<dbReference type="CDD" id="cd06563">
    <property type="entry name" value="GH20_chitobiase-like"/>
    <property type="match status" value="1"/>
</dbReference>
<protein>
    <recommendedName>
        <fullName evidence="3">beta-N-acetylhexosaminidase</fullName>
        <ecNumber evidence="3">3.2.1.52</ecNumber>
    </recommendedName>
</protein>
<proteinExistence type="inferred from homology"/>
<dbReference type="Gene3D" id="3.30.379.10">
    <property type="entry name" value="Chitobiase/beta-hexosaminidase domain 2-like"/>
    <property type="match status" value="1"/>
</dbReference>
<dbReference type="PRINTS" id="PR00738">
    <property type="entry name" value="GLHYDRLASE20"/>
</dbReference>
<evidence type="ECO:0000259" key="7">
    <source>
        <dbReference type="Pfam" id="PF00728"/>
    </source>
</evidence>
<evidence type="ECO:0000256" key="5">
    <source>
        <dbReference type="ARBA" id="ARBA00023295"/>
    </source>
</evidence>
<keyword evidence="4" id="KW-0378">Hydrolase</keyword>